<keyword evidence="6 7" id="KW-0460">Magnesium</keyword>
<feature type="binding site" evidence="7">
    <location>
        <position position="118"/>
    </location>
    <ligand>
        <name>Mg(2+)</name>
        <dbReference type="ChEBI" id="CHEBI:18420"/>
    </ligand>
</feature>
<dbReference type="Pfam" id="PF08282">
    <property type="entry name" value="Hydrolase_3"/>
    <property type="match status" value="1"/>
</dbReference>
<comment type="subunit">
    <text evidence="3">Homotetramer.</text>
</comment>
<evidence type="ECO:0000256" key="7">
    <source>
        <dbReference type="PIRSR" id="PIRSR006118-2"/>
    </source>
</evidence>
<dbReference type="SFLD" id="SFLDG01138">
    <property type="entry name" value="C1.6.2:_Deoxy-d-mannose-octulo"/>
    <property type="match status" value="1"/>
</dbReference>
<dbReference type="GO" id="GO:0046872">
    <property type="term" value="F:metal ion binding"/>
    <property type="evidence" value="ECO:0007669"/>
    <property type="project" value="UniProtKB-KW"/>
</dbReference>
<dbReference type="InterPro" id="IPR036412">
    <property type="entry name" value="HAD-like_sf"/>
</dbReference>
<keyword evidence="9" id="KW-1185">Reference proteome</keyword>
<dbReference type="GO" id="GO:0016788">
    <property type="term" value="F:hydrolase activity, acting on ester bonds"/>
    <property type="evidence" value="ECO:0007669"/>
    <property type="project" value="InterPro"/>
</dbReference>
<evidence type="ECO:0000256" key="3">
    <source>
        <dbReference type="ARBA" id="ARBA00011881"/>
    </source>
</evidence>
<feature type="binding site" evidence="7">
    <location>
        <position position="24"/>
    </location>
    <ligand>
        <name>Mg(2+)</name>
        <dbReference type="ChEBI" id="CHEBI:18420"/>
    </ligand>
</feature>
<dbReference type="PANTHER" id="PTHR21485:SF3">
    <property type="entry name" value="N-ACYLNEURAMINATE CYTIDYLYLTRANSFERASE"/>
    <property type="match status" value="1"/>
</dbReference>
<evidence type="ECO:0000256" key="4">
    <source>
        <dbReference type="ARBA" id="ARBA00022723"/>
    </source>
</evidence>
<accession>A0A1G6HXJ8</accession>
<comment type="cofactor">
    <cofactor evidence="1 7">
        <name>Mg(2+)</name>
        <dbReference type="ChEBI" id="CHEBI:18420"/>
    </cofactor>
</comment>
<reference evidence="9" key="1">
    <citation type="submission" date="2016-10" db="EMBL/GenBank/DDBJ databases">
        <authorList>
            <person name="Varghese N."/>
            <person name="Submissions S."/>
        </authorList>
    </citation>
    <scope>NUCLEOTIDE SEQUENCE [LARGE SCALE GENOMIC DNA]</scope>
    <source>
        <strain evidence="9">DSM 11005</strain>
    </source>
</reference>
<dbReference type="CDD" id="cd01630">
    <property type="entry name" value="HAD_KDO-like"/>
    <property type="match status" value="1"/>
</dbReference>
<dbReference type="SFLD" id="SFLDS00003">
    <property type="entry name" value="Haloacid_Dehalogenase"/>
    <property type="match status" value="1"/>
</dbReference>
<evidence type="ECO:0000313" key="9">
    <source>
        <dbReference type="Proteomes" id="UP000198943"/>
    </source>
</evidence>
<dbReference type="SFLD" id="SFLDG01136">
    <property type="entry name" value="C1.6:_Phosphoserine_Phosphatas"/>
    <property type="match status" value="1"/>
</dbReference>
<protein>
    <submittedName>
        <fullName evidence="8">3-deoxy-D-manno-octulosonate 8-phosphate phosphatase (KDO 8-P phosphatase)</fullName>
    </submittedName>
</protein>
<evidence type="ECO:0000256" key="6">
    <source>
        <dbReference type="ARBA" id="ARBA00022842"/>
    </source>
</evidence>
<dbReference type="EMBL" id="FMYW01000001">
    <property type="protein sequence ID" value="SDB99002.1"/>
    <property type="molecule type" value="Genomic_DNA"/>
</dbReference>
<dbReference type="GO" id="GO:0008781">
    <property type="term" value="F:N-acylneuraminate cytidylyltransferase activity"/>
    <property type="evidence" value="ECO:0007669"/>
    <property type="project" value="TreeGrafter"/>
</dbReference>
<dbReference type="FunFam" id="3.40.50.1000:FF:000029">
    <property type="entry name" value="3-deoxy-D-manno-octulosonate 8-phosphate phosphatase KdsC"/>
    <property type="match status" value="1"/>
</dbReference>
<evidence type="ECO:0000256" key="5">
    <source>
        <dbReference type="ARBA" id="ARBA00022801"/>
    </source>
</evidence>
<evidence type="ECO:0000256" key="1">
    <source>
        <dbReference type="ARBA" id="ARBA00001946"/>
    </source>
</evidence>
<comment type="similarity">
    <text evidence="2">Belongs to the KdsC family.</text>
</comment>
<feature type="binding site" evidence="7">
    <location>
        <position position="26"/>
    </location>
    <ligand>
        <name>substrate</name>
    </ligand>
</feature>
<dbReference type="RefSeq" id="WP_093729076.1">
    <property type="nucleotide sequence ID" value="NZ_FMYW01000001.1"/>
</dbReference>
<evidence type="ECO:0000313" key="8">
    <source>
        <dbReference type="EMBL" id="SDB99002.1"/>
    </source>
</evidence>
<dbReference type="PANTHER" id="PTHR21485">
    <property type="entry name" value="HAD SUPERFAMILY MEMBERS CMAS AND KDSC"/>
    <property type="match status" value="1"/>
</dbReference>
<dbReference type="NCBIfam" id="TIGR01662">
    <property type="entry name" value="HAD-SF-IIIA"/>
    <property type="match status" value="1"/>
</dbReference>
<organism evidence="8 9">
    <name type="scientific">Succiniclasticum ruminis</name>
    <dbReference type="NCBI Taxonomy" id="40841"/>
    <lineage>
        <taxon>Bacteria</taxon>
        <taxon>Bacillati</taxon>
        <taxon>Bacillota</taxon>
        <taxon>Negativicutes</taxon>
        <taxon>Acidaminococcales</taxon>
        <taxon>Acidaminococcaceae</taxon>
        <taxon>Succiniclasticum</taxon>
    </lineage>
</organism>
<dbReference type="SUPFAM" id="SSF56784">
    <property type="entry name" value="HAD-like"/>
    <property type="match status" value="1"/>
</dbReference>
<dbReference type="InterPro" id="IPR050793">
    <property type="entry name" value="CMP-NeuNAc_synthase"/>
</dbReference>
<dbReference type="PIRSF" id="PIRSF006118">
    <property type="entry name" value="KDO8-P_Ptase"/>
    <property type="match status" value="1"/>
</dbReference>
<name>A0A1G6HXJ8_9FIRM</name>
<proteinExistence type="inferred from homology"/>
<dbReference type="NCBIfam" id="TIGR01670">
    <property type="entry name" value="KdsC-phosphatas"/>
    <property type="match status" value="1"/>
</dbReference>
<keyword evidence="5" id="KW-0378">Hydrolase</keyword>
<dbReference type="InterPro" id="IPR006549">
    <property type="entry name" value="HAD-SF_hydro_IIIA"/>
</dbReference>
<dbReference type="InterPro" id="IPR023214">
    <property type="entry name" value="HAD_sf"/>
</dbReference>
<sequence>MVSQKLSPEALQQKAKKIKLVALDMDGTLTDGSINIGVEGELFKRFNAKDGLGITAARRHGLRVAVITGRKGVIVQRRAEELGIAEDVMTGISAKKKALQALAEKYNVSLDEIAFMGDDLNDLPALKIAGLSAAPADATEDVKQRVEYVTPHKGGRGAVRDLLELILKARGIWDAIVEDYTEEGKEDRQ</sequence>
<keyword evidence="4 7" id="KW-0479">Metal-binding</keyword>
<dbReference type="AlphaFoldDB" id="A0A1G6HXJ8"/>
<evidence type="ECO:0000256" key="2">
    <source>
        <dbReference type="ARBA" id="ARBA00005893"/>
    </source>
</evidence>
<dbReference type="Proteomes" id="UP000198943">
    <property type="component" value="Unassembled WGS sequence"/>
</dbReference>
<dbReference type="Gene3D" id="3.40.50.1000">
    <property type="entry name" value="HAD superfamily/HAD-like"/>
    <property type="match status" value="1"/>
</dbReference>
<gene>
    <name evidence="8" type="ORF">SAMN04487864_101317</name>
</gene>
<dbReference type="OrthoDB" id="9805604at2"/>
<dbReference type="InterPro" id="IPR010023">
    <property type="entry name" value="KdsC_fam"/>
</dbReference>